<protein>
    <submittedName>
        <fullName evidence="1">Calcium-binding protein</fullName>
    </submittedName>
</protein>
<dbReference type="RefSeq" id="WP_264714468.1">
    <property type="nucleotide sequence ID" value="NZ_JAPDNT010000011.1"/>
</dbReference>
<dbReference type="SUPFAM" id="SSF51126">
    <property type="entry name" value="Pectin lyase-like"/>
    <property type="match status" value="1"/>
</dbReference>
<dbReference type="PRINTS" id="PR01228">
    <property type="entry name" value="EGGSHELL"/>
</dbReference>
<evidence type="ECO:0000313" key="2">
    <source>
        <dbReference type="Proteomes" id="UP001165679"/>
    </source>
</evidence>
<organism evidence="1 2">
    <name type="scientific">Limobrevibacterium gyesilva</name>
    <dbReference type="NCBI Taxonomy" id="2991712"/>
    <lineage>
        <taxon>Bacteria</taxon>
        <taxon>Pseudomonadati</taxon>
        <taxon>Pseudomonadota</taxon>
        <taxon>Alphaproteobacteria</taxon>
        <taxon>Acetobacterales</taxon>
        <taxon>Acetobacteraceae</taxon>
        <taxon>Limobrevibacterium</taxon>
    </lineage>
</organism>
<dbReference type="SUPFAM" id="SSF51120">
    <property type="entry name" value="beta-Roll"/>
    <property type="match status" value="2"/>
</dbReference>
<reference evidence="1" key="1">
    <citation type="submission" date="2022-09" db="EMBL/GenBank/DDBJ databases">
        <title>Rhodovastum sp. nov. RN2-1 isolated from soil in Seongnam, South Korea.</title>
        <authorList>
            <person name="Le N.T."/>
        </authorList>
    </citation>
    <scope>NUCLEOTIDE SEQUENCE</scope>
    <source>
        <strain evidence="1">RN2-1</strain>
    </source>
</reference>
<comment type="caution">
    <text evidence="1">The sequence shown here is derived from an EMBL/GenBank/DDBJ whole genome shotgun (WGS) entry which is preliminary data.</text>
</comment>
<gene>
    <name evidence="1" type="ORF">OL599_14280</name>
</gene>
<dbReference type="EMBL" id="JAPDNT010000011">
    <property type="protein sequence ID" value="MCW3475745.1"/>
    <property type="molecule type" value="Genomic_DNA"/>
</dbReference>
<accession>A0AA42CIC5</accession>
<reference evidence="1" key="2">
    <citation type="submission" date="2022-10" db="EMBL/GenBank/DDBJ databases">
        <authorList>
            <person name="Trinh H.N."/>
        </authorList>
    </citation>
    <scope>NUCLEOTIDE SEQUENCE</scope>
    <source>
        <strain evidence="1">RN2-1</strain>
    </source>
</reference>
<dbReference type="Gene3D" id="2.150.10.10">
    <property type="entry name" value="Serralysin-like metalloprotease, C-terminal"/>
    <property type="match status" value="1"/>
</dbReference>
<sequence>MQTAYTVSTEAELTAAILDINLGGANSVADTAYTITLDTSLDPSGYLSLSANLPAINLATGDTLTIDGQGGLLNGAGVARGFYVYAGNVTIENITIASAVAKGGMGVSGVDAGGGGAGLGGALFIAQSGTVTLSVVAFAYNQAIGGDGGAAVNPGGAGAGSDTGVSGGFGDGGAGGGIGGGGGFGGGGGGGATGGAGGFGAGSGGSGANGAGGGGGLGAGGNIFVHAGGSLIIQSGTIGSSTVAGGSGHDGGGDGQALGSSIFLSGNQSFALKPAAGQTLVIDGVIADTPVPGENATTATTTSGGAYDSSVTATTVYSWPIQWQGPNGFVDPYVAPVPALPPAGGTVVLNGVNSYASTTMIYGTLELGNAAAAGTGQISFAADHGVLRIDGTVVPQNVINGFVPGDTIDLAALSATAAFGAFDPFFKVLSIPTAAGSVTLQLRLPNPQDYSGSAFFLTPDGNGGTNITVSAVVSVTGATGGEFVIPFASTAYRGAAQAALSGTNAAVGSGSVVPFVATPGATIPALAAGSGGEIVLHAGGAVTVPAGYSIFATDAPDRVTVTGGTDSGQLVVAGNGGLTYMAGAGSGTVIAGGGDNGLAALAGAGNQVFLLGNGADTVWAMDGDNIIDGNAGGKLIFLGAGSNFVVTHGSDTDATDTVLGGSGSATVIAVGNVQAGGFSGNLAFNAAAGISTIFAGAGTASIDASGGSVLATTDAALTVTSSHGQNTILGNGAGARINFTGLSSGGPNTVAAGEGSMTVTGGGGLFLAGTSGGNSVGATGGAATIVGGGAGDVLALGTGASGVIFGGSGAETLSSAASVGEATLVAGTGPTDVRTGTGQSIVFLGAGDAQVASNGADTIVGGGGAATITAGSGGVLTFVGTGQLNFINGDGAATVVGGTGAATLFGGAGGGVFLGGTGSDLMIGGAGTSILVAGEGADTLQGGSGLTLFAFINGRSGGSDVIADWDPTHHSVALAGYAAGEAAIALANATHAGGNTIVALSDGTQITFLNTATLTAGNFI</sequence>
<dbReference type="InterPro" id="IPR011050">
    <property type="entry name" value="Pectin_lyase_fold/virulence"/>
</dbReference>
<name>A0AA42CIC5_9PROT</name>
<dbReference type="AlphaFoldDB" id="A0AA42CIC5"/>
<dbReference type="InterPro" id="IPR011049">
    <property type="entry name" value="Serralysin-like_metalloprot_C"/>
</dbReference>
<evidence type="ECO:0000313" key="1">
    <source>
        <dbReference type="EMBL" id="MCW3475745.1"/>
    </source>
</evidence>
<dbReference type="Proteomes" id="UP001165679">
    <property type="component" value="Unassembled WGS sequence"/>
</dbReference>
<keyword evidence="2" id="KW-1185">Reference proteome</keyword>
<proteinExistence type="predicted"/>